<evidence type="ECO:0000256" key="7">
    <source>
        <dbReference type="PROSITE-ProRule" id="PRU00169"/>
    </source>
</evidence>
<dbReference type="Gene3D" id="3.40.50.2300">
    <property type="match status" value="2"/>
</dbReference>
<dbReference type="InterPro" id="IPR013655">
    <property type="entry name" value="PAS_fold_3"/>
</dbReference>
<keyword evidence="6" id="KW-0902">Two-component regulatory system</keyword>
<dbReference type="CDD" id="cd16922">
    <property type="entry name" value="HATPase_EvgS-ArcB-TorS-like"/>
    <property type="match status" value="1"/>
</dbReference>
<dbReference type="RefSeq" id="WP_084698910.1">
    <property type="nucleotide sequence ID" value="NZ_JBIAZU010000001.1"/>
</dbReference>
<sequence length="1365" mass="147312">MPSEGQTRPQLAQHGSGIRCRQGRPGHGVPRSYEWSDKPLLQFKHFLVKNHWIVEYMAYIAADVRGHGTRLAAQFAAGSAVAIGLVVLSGYATGVQALTRGYYRWQPVPPLTAAALTLAGAGLLLILTSQGRPAVGRAGRFAGGLVAVVAATALFEYAAGVRLVDFALFPSRVRLWAVNEVPGRPSLHMAVGLFLVGLSLVGLDTKVIRTSRVGRLLVPGTLLAGATVVLGDLYGAEYIRRGSDRLPGTSLLAGLGLLSLGLGLTLCRPDRPPGDVFTGQGPGGRAMRGLAPSVATILVVAVLLTATGRSSFPIDVGLAVTAATSLVITSLYLLFMRTGAAMDAADKKLRDERDYVRTVLDSLREGVITADADGRILHVTPRWCEITGYAAGDVVGLRPPFPWWPPERRAALSGRLDVQARSLEAKEIDTEIVRPDGGRVDVLLTTCPIRSRDGVVLRTATYRDLTERKAAEAERQRMSDQVDHFFDMSGDLLCIADRDGYFRRLNPAWEQTLGFTTDELMSRPFLDFVHPDDRERTRIDAGALIASGIRMTNFENRYRCRDGTYRWLNWTATLADGNSMIYSVARDMTAQREAERNQAFLAAIVSSTDDAVIGKTLDGTIVSWNAAAERMYGYTADEAIGKSIRMLALPGHFEEIDEVLSRLRDGGPVVHMDSVRRRADGSRLRVNLTISPIRDKDGAIVGAASIARDVTAQAAAEQRFRRLVQTAPDAMIIVDGTGKITLANDQTGRLFGYPSEELTGISVEQLVPAGARDRHVGHREHYLASPHKLLMGSGMELCGLRRDGTEFPIEISLAPLQTDEGIMISGAIRDISQRREVEQELAAARDDALAAAMLKSQFVAMVSHEIRTPMNGVIGLTGLLLGTALDPEQRRYAEAIRTSGKALLTIINDILDFSKIEAGKINIVAADFDLRELLETVIEVAAEAGRGKDIEVVCYYPPDLPTTVHGDDGRLRQTLLNLVGNAVKFTQRGHVIMCAEPDPPTDDGEPRVTFSVIDTGVGIAEYDLPRLFEPFTQIDAAISREFGGTGLGLTISHQFVELMGGELTVESEPGQGSRFAFTVPLPSVPPPDDEESFPLASRCVLVIDDHPTRRRLVVEHTRSWGLTAVEAIDERQACAALAEGAPEFVVVDDRMLAGGGGLMTALGAAVAAGGCRVVVLASASYHTDSPPIPDLGGHLLTKPVGVGRLRDCLHRLSTAGADADAGATAIDRSDTVAADRTRVLLAEDNQINQMVAEDLLDLLGFDCDLARNGTEVLRLAAAHSYRAILMDCQMPKMDGFAATAALREREAPGEHIPIIAMTAGALAEDREQCFAAGMDDYLAKPIDPDALRAALERWTSDSLPPVPPR</sequence>
<feature type="compositionally biased region" description="Polar residues" evidence="8">
    <location>
        <begin position="1"/>
        <end position="10"/>
    </location>
</feature>
<evidence type="ECO:0000313" key="14">
    <source>
        <dbReference type="EMBL" id="MFF5289448.1"/>
    </source>
</evidence>
<dbReference type="InterPro" id="IPR036097">
    <property type="entry name" value="HisK_dim/P_sf"/>
</dbReference>
<dbReference type="Pfam" id="PF00989">
    <property type="entry name" value="PAS"/>
    <property type="match status" value="3"/>
</dbReference>
<comment type="caution">
    <text evidence="14">The sequence shown here is derived from an EMBL/GenBank/DDBJ whole genome shotgun (WGS) entry which is preliminary data.</text>
</comment>
<keyword evidence="4 7" id="KW-0597">Phosphoprotein</keyword>
<keyword evidence="9" id="KW-0812">Transmembrane</keyword>
<organism evidence="14 15">
    <name type="scientific">Paractinoplanes globisporus</name>
    <dbReference type="NCBI Taxonomy" id="113565"/>
    <lineage>
        <taxon>Bacteria</taxon>
        <taxon>Bacillati</taxon>
        <taxon>Actinomycetota</taxon>
        <taxon>Actinomycetes</taxon>
        <taxon>Micromonosporales</taxon>
        <taxon>Micromonosporaceae</taxon>
        <taxon>Paractinoplanes</taxon>
    </lineage>
</organism>
<dbReference type="Pfam" id="PF00072">
    <property type="entry name" value="Response_reg"/>
    <property type="match status" value="1"/>
</dbReference>
<evidence type="ECO:0000259" key="12">
    <source>
        <dbReference type="PROSITE" id="PS50112"/>
    </source>
</evidence>
<feature type="domain" description="PAS" evidence="12">
    <location>
        <begin position="597"/>
        <end position="667"/>
    </location>
</feature>
<evidence type="ECO:0000256" key="3">
    <source>
        <dbReference type="ARBA" id="ARBA00012438"/>
    </source>
</evidence>
<dbReference type="PROSITE" id="PS50112">
    <property type="entry name" value="PAS"/>
    <property type="match status" value="4"/>
</dbReference>
<feature type="transmembrane region" description="Helical" evidence="9">
    <location>
        <begin position="216"/>
        <end position="236"/>
    </location>
</feature>
<proteinExistence type="predicted"/>
<evidence type="ECO:0000256" key="9">
    <source>
        <dbReference type="SAM" id="Phobius"/>
    </source>
</evidence>
<feature type="region of interest" description="Disordered" evidence="8">
    <location>
        <begin position="1"/>
        <end position="25"/>
    </location>
</feature>
<dbReference type="NCBIfam" id="TIGR00229">
    <property type="entry name" value="sensory_box"/>
    <property type="match status" value="4"/>
</dbReference>
<dbReference type="InterPro" id="IPR001610">
    <property type="entry name" value="PAC"/>
</dbReference>
<dbReference type="Proteomes" id="UP001602245">
    <property type="component" value="Unassembled WGS sequence"/>
</dbReference>
<dbReference type="Gene3D" id="3.30.450.20">
    <property type="entry name" value="PAS domain"/>
    <property type="match status" value="4"/>
</dbReference>
<dbReference type="PROSITE" id="PS50110">
    <property type="entry name" value="RESPONSE_REGULATORY"/>
    <property type="match status" value="2"/>
</dbReference>
<comment type="catalytic activity">
    <reaction evidence="1">
        <text>ATP + protein L-histidine = ADP + protein N-phospho-L-histidine.</text>
        <dbReference type="EC" id="2.7.13.3"/>
    </reaction>
</comment>
<feature type="domain" description="PAC" evidence="13">
    <location>
        <begin position="793"/>
        <end position="843"/>
    </location>
</feature>
<feature type="domain" description="Histidine kinase" evidence="10">
    <location>
        <begin position="861"/>
        <end position="1083"/>
    </location>
</feature>
<evidence type="ECO:0000256" key="4">
    <source>
        <dbReference type="ARBA" id="ARBA00022553"/>
    </source>
</evidence>
<dbReference type="PROSITE" id="PS50109">
    <property type="entry name" value="HIS_KIN"/>
    <property type="match status" value="1"/>
</dbReference>
<dbReference type="InterPro" id="IPR004358">
    <property type="entry name" value="Sig_transdc_His_kin-like_C"/>
</dbReference>
<evidence type="ECO:0000256" key="8">
    <source>
        <dbReference type="SAM" id="MobiDB-lite"/>
    </source>
</evidence>
<comment type="subcellular location">
    <subcellularLocation>
        <location evidence="2">Cell membrane</location>
    </subcellularLocation>
</comment>
<keyword evidence="5" id="KW-0808">Transferase</keyword>
<dbReference type="SUPFAM" id="SSF47384">
    <property type="entry name" value="Homodimeric domain of signal transducing histidine kinase"/>
    <property type="match status" value="1"/>
</dbReference>
<dbReference type="PANTHER" id="PTHR45339">
    <property type="entry name" value="HYBRID SIGNAL TRANSDUCTION HISTIDINE KINASE J"/>
    <property type="match status" value="1"/>
</dbReference>
<keyword evidence="5" id="KW-0418">Kinase</keyword>
<evidence type="ECO:0000256" key="2">
    <source>
        <dbReference type="ARBA" id="ARBA00004236"/>
    </source>
</evidence>
<gene>
    <name evidence="14" type="ORF">ACFY35_08425</name>
</gene>
<feature type="domain" description="PAC" evidence="13">
    <location>
        <begin position="426"/>
        <end position="477"/>
    </location>
</feature>
<keyword evidence="15" id="KW-1185">Reference proteome</keyword>
<keyword evidence="9" id="KW-0472">Membrane</keyword>
<keyword evidence="9" id="KW-1133">Transmembrane helix</keyword>
<feature type="modified residue" description="4-aspartylphosphate" evidence="7">
    <location>
        <position position="1287"/>
    </location>
</feature>
<dbReference type="CDD" id="cd00082">
    <property type="entry name" value="HisKA"/>
    <property type="match status" value="1"/>
</dbReference>
<feature type="domain" description="PAS" evidence="12">
    <location>
        <begin position="716"/>
        <end position="760"/>
    </location>
</feature>
<dbReference type="InterPro" id="IPR005467">
    <property type="entry name" value="His_kinase_dom"/>
</dbReference>
<dbReference type="InterPro" id="IPR000700">
    <property type="entry name" value="PAS-assoc_C"/>
</dbReference>
<dbReference type="SMART" id="SM00091">
    <property type="entry name" value="PAS"/>
    <property type="match status" value="4"/>
</dbReference>
<dbReference type="Gene3D" id="1.10.287.130">
    <property type="match status" value="1"/>
</dbReference>
<dbReference type="SUPFAM" id="SSF52172">
    <property type="entry name" value="CheY-like"/>
    <property type="match status" value="2"/>
</dbReference>
<evidence type="ECO:0000256" key="5">
    <source>
        <dbReference type="ARBA" id="ARBA00022777"/>
    </source>
</evidence>
<feature type="transmembrane region" description="Helical" evidence="9">
    <location>
        <begin position="111"/>
        <end position="129"/>
    </location>
</feature>
<dbReference type="CDD" id="cd17546">
    <property type="entry name" value="REC_hyHK_CKI1_RcsC-like"/>
    <property type="match status" value="1"/>
</dbReference>
<feature type="domain" description="PAC" evidence="13">
    <location>
        <begin position="670"/>
        <end position="722"/>
    </location>
</feature>
<dbReference type="EMBL" id="JBIAZU010000001">
    <property type="protein sequence ID" value="MFF5289448.1"/>
    <property type="molecule type" value="Genomic_DNA"/>
</dbReference>
<evidence type="ECO:0000259" key="13">
    <source>
        <dbReference type="PROSITE" id="PS50113"/>
    </source>
</evidence>
<evidence type="ECO:0000259" key="10">
    <source>
        <dbReference type="PROSITE" id="PS50109"/>
    </source>
</evidence>
<feature type="domain" description="Response regulatory" evidence="11">
    <location>
        <begin position="1099"/>
        <end position="1213"/>
    </location>
</feature>
<evidence type="ECO:0000256" key="1">
    <source>
        <dbReference type="ARBA" id="ARBA00000085"/>
    </source>
</evidence>
<feature type="domain" description="PAS" evidence="12">
    <location>
        <begin position="352"/>
        <end position="396"/>
    </location>
</feature>
<dbReference type="InterPro" id="IPR001789">
    <property type="entry name" value="Sig_transdc_resp-reg_receiver"/>
</dbReference>
<reference evidence="14 15" key="1">
    <citation type="submission" date="2024-10" db="EMBL/GenBank/DDBJ databases">
        <title>The Natural Products Discovery Center: Release of the First 8490 Sequenced Strains for Exploring Actinobacteria Biosynthetic Diversity.</title>
        <authorList>
            <person name="Kalkreuter E."/>
            <person name="Kautsar S.A."/>
            <person name="Yang D."/>
            <person name="Bader C.D."/>
            <person name="Teijaro C.N."/>
            <person name="Fluegel L."/>
            <person name="Davis C.M."/>
            <person name="Simpson J.R."/>
            <person name="Lauterbach L."/>
            <person name="Steele A.D."/>
            <person name="Gui C."/>
            <person name="Meng S."/>
            <person name="Li G."/>
            <person name="Viehrig K."/>
            <person name="Ye F."/>
            <person name="Su P."/>
            <person name="Kiefer A.F."/>
            <person name="Nichols A."/>
            <person name="Cepeda A.J."/>
            <person name="Yan W."/>
            <person name="Fan B."/>
            <person name="Jiang Y."/>
            <person name="Adhikari A."/>
            <person name="Zheng C.-J."/>
            <person name="Schuster L."/>
            <person name="Cowan T.M."/>
            <person name="Smanski M.J."/>
            <person name="Chevrette M.G."/>
            <person name="De Carvalho L.P.S."/>
            <person name="Shen B."/>
        </authorList>
    </citation>
    <scope>NUCLEOTIDE SEQUENCE [LARGE SCALE GENOMIC DNA]</scope>
    <source>
        <strain evidence="14 15">NPDC000087</strain>
    </source>
</reference>
<feature type="domain" description="Response regulatory" evidence="11">
    <location>
        <begin position="1238"/>
        <end position="1355"/>
    </location>
</feature>
<name>A0ABW6W8Y7_9ACTN</name>
<dbReference type="SMART" id="SM00387">
    <property type="entry name" value="HATPase_c"/>
    <property type="match status" value="1"/>
</dbReference>
<dbReference type="SUPFAM" id="SSF55874">
    <property type="entry name" value="ATPase domain of HSP90 chaperone/DNA topoisomerase II/histidine kinase"/>
    <property type="match status" value="1"/>
</dbReference>
<dbReference type="Pfam" id="PF02518">
    <property type="entry name" value="HATPase_c"/>
    <property type="match status" value="1"/>
</dbReference>
<evidence type="ECO:0000313" key="15">
    <source>
        <dbReference type="Proteomes" id="UP001602245"/>
    </source>
</evidence>
<dbReference type="Gene3D" id="3.30.565.10">
    <property type="entry name" value="Histidine kinase-like ATPase, C-terminal domain"/>
    <property type="match status" value="1"/>
</dbReference>
<dbReference type="Pfam" id="PF08447">
    <property type="entry name" value="PAS_3"/>
    <property type="match status" value="1"/>
</dbReference>
<feature type="domain" description="PAS" evidence="12">
    <location>
        <begin position="478"/>
        <end position="538"/>
    </location>
</feature>
<dbReference type="PANTHER" id="PTHR45339:SF5">
    <property type="entry name" value="HISTIDINE KINASE"/>
    <property type="match status" value="1"/>
</dbReference>
<dbReference type="SMART" id="SM00086">
    <property type="entry name" value="PAC"/>
    <property type="match status" value="4"/>
</dbReference>
<dbReference type="Pfam" id="PF00512">
    <property type="entry name" value="HisKA"/>
    <property type="match status" value="1"/>
</dbReference>
<evidence type="ECO:0000256" key="6">
    <source>
        <dbReference type="ARBA" id="ARBA00023012"/>
    </source>
</evidence>
<feature type="transmembrane region" description="Helical" evidence="9">
    <location>
        <begin position="288"/>
        <end position="306"/>
    </location>
</feature>
<evidence type="ECO:0000259" key="11">
    <source>
        <dbReference type="PROSITE" id="PS50110"/>
    </source>
</evidence>
<dbReference type="InterPro" id="IPR003661">
    <property type="entry name" value="HisK_dim/P_dom"/>
</dbReference>
<feature type="transmembrane region" description="Helical" evidence="9">
    <location>
        <begin position="312"/>
        <end position="335"/>
    </location>
</feature>
<accession>A0ABW6W8Y7</accession>
<dbReference type="InterPro" id="IPR013767">
    <property type="entry name" value="PAS_fold"/>
</dbReference>
<dbReference type="SUPFAM" id="SSF55785">
    <property type="entry name" value="PYP-like sensor domain (PAS domain)"/>
    <property type="match status" value="4"/>
</dbReference>
<feature type="transmembrane region" description="Helical" evidence="9">
    <location>
        <begin position="71"/>
        <end position="91"/>
    </location>
</feature>
<dbReference type="SMART" id="SM00448">
    <property type="entry name" value="REC"/>
    <property type="match status" value="2"/>
</dbReference>
<feature type="transmembrane region" description="Helical" evidence="9">
    <location>
        <begin position="184"/>
        <end position="204"/>
    </location>
</feature>
<dbReference type="InterPro" id="IPR011006">
    <property type="entry name" value="CheY-like_superfamily"/>
</dbReference>
<dbReference type="EC" id="2.7.13.3" evidence="3"/>
<dbReference type="CDD" id="cd00130">
    <property type="entry name" value="PAS"/>
    <property type="match status" value="4"/>
</dbReference>
<feature type="transmembrane region" description="Helical" evidence="9">
    <location>
        <begin position="141"/>
        <end position="164"/>
    </location>
</feature>
<dbReference type="PRINTS" id="PR00344">
    <property type="entry name" value="BCTRLSENSOR"/>
</dbReference>
<dbReference type="InterPro" id="IPR036890">
    <property type="entry name" value="HATPase_C_sf"/>
</dbReference>
<dbReference type="InterPro" id="IPR000014">
    <property type="entry name" value="PAS"/>
</dbReference>
<dbReference type="InterPro" id="IPR003594">
    <property type="entry name" value="HATPase_dom"/>
</dbReference>
<protein>
    <recommendedName>
        <fullName evidence="3">histidine kinase</fullName>
        <ecNumber evidence="3">2.7.13.3</ecNumber>
    </recommendedName>
</protein>
<dbReference type="InterPro" id="IPR035965">
    <property type="entry name" value="PAS-like_dom_sf"/>
</dbReference>
<feature type="modified residue" description="4-aspartylphosphate" evidence="7">
    <location>
        <position position="1148"/>
    </location>
</feature>
<dbReference type="SMART" id="SM00388">
    <property type="entry name" value="HisKA"/>
    <property type="match status" value="1"/>
</dbReference>
<dbReference type="PROSITE" id="PS50113">
    <property type="entry name" value="PAC"/>
    <property type="match status" value="3"/>
</dbReference>